<keyword evidence="2 11" id="KW-0813">Transport</keyword>
<evidence type="ECO:0000256" key="12">
    <source>
        <dbReference type="RuleBase" id="RU003357"/>
    </source>
</evidence>
<protein>
    <submittedName>
        <fullName evidence="16">TonB-dependent receptor</fullName>
    </submittedName>
</protein>
<keyword evidence="8 12" id="KW-0798">TonB box</keyword>
<dbReference type="Pfam" id="PF07715">
    <property type="entry name" value="Plug"/>
    <property type="match status" value="1"/>
</dbReference>
<keyword evidence="7" id="KW-0406">Ion transport</keyword>
<evidence type="ECO:0000256" key="11">
    <source>
        <dbReference type="PROSITE-ProRule" id="PRU01360"/>
    </source>
</evidence>
<reference evidence="16 17" key="1">
    <citation type="journal article" date="2019" name="Int. J. Syst. Evol. Microbiol.">
        <title>The Draft Whole-Genome Sequence of the Antibiotic Producer Empedobacter haloabium ATCC 31962 Provides Indications for Its Taxonomic Reclassification.</title>
        <authorList>
            <person name="Miess H."/>
            <person name="Arlt P."/>
            <person name="Apel A.K."/>
            <person name="Weber T."/>
            <person name="Nieselt K."/>
            <person name="Hanssen F."/>
            <person name="Czemmel S."/>
            <person name="Nahnsen S."/>
            <person name="Gross H."/>
        </authorList>
    </citation>
    <scope>NUCLEOTIDE SEQUENCE [LARGE SCALE GENOMIC DNA]</scope>
    <source>
        <strain evidence="16 17">ATCC 31962</strain>
    </source>
</reference>
<dbReference type="CDD" id="cd01347">
    <property type="entry name" value="ligand_gated_channel"/>
    <property type="match status" value="1"/>
</dbReference>
<keyword evidence="10 11" id="KW-0998">Cell outer membrane</keyword>
<dbReference type="InterPro" id="IPR039426">
    <property type="entry name" value="TonB-dep_rcpt-like"/>
</dbReference>
<dbReference type="PROSITE" id="PS52016">
    <property type="entry name" value="TONB_DEPENDENT_REC_3"/>
    <property type="match status" value="1"/>
</dbReference>
<dbReference type="InterPro" id="IPR000531">
    <property type="entry name" value="Beta-barrel_TonB"/>
</dbReference>
<dbReference type="Proteomes" id="UP000321323">
    <property type="component" value="Chromosome"/>
</dbReference>
<proteinExistence type="inferred from homology"/>
<keyword evidence="3 11" id="KW-1134">Transmembrane beta strand</keyword>
<evidence type="ECO:0000256" key="2">
    <source>
        <dbReference type="ARBA" id="ARBA00022448"/>
    </source>
</evidence>
<name>A0ABZ1UE16_9BURK</name>
<evidence type="ECO:0000256" key="7">
    <source>
        <dbReference type="ARBA" id="ARBA00023065"/>
    </source>
</evidence>
<evidence type="ECO:0000256" key="13">
    <source>
        <dbReference type="SAM" id="SignalP"/>
    </source>
</evidence>
<dbReference type="InterPro" id="IPR012910">
    <property type="entry name" value="Plug_dom"/>
</dbReference>
<comment type="similarity">
    <text evidence="11 12">Belongs to the TonB-dependent receptor family.</text>
</comment>
<feature type="domain" description="TonB-dependent receptor plug" evidence="15">
    <location>
        <begin position="46"/>
        <end position="151"/>
    </location>
</feature>
<evidence type="ECO:0000256" key="5">
    <source>
        <dbReference type="ARBA" id="ARBA00022692"/>
    </source>
</evidence>
<organism evidence="16 17">
    <name type="scientific">[Empedobacter] haloabium</name>
    <dbReference type="NCBI Taxonomy" id="592317"/>
    <lineage>
        <taxon>Bacteria</taxon>
        <taxon>Pseudomonadati</taxon>
        <taxon>Pseudomonadota</taxon>
        <taxon>Betaproteobacteria</taxon>
        <taxon>Burkholderiales</taxon>
        <taxon>Oxalobacteraceae</taxon>
        <taxon>Telluria group</taxon>
        <taxon>Telluria group incertae sedis</taxon>
    </lineage>
</organism>
<feature type="domain" description="TonB-dependent receptor-like beta-barrel" evidence="14">
    <location>
        <begin position="260"/>
        <end position="655"/>
    </location>
</feature>
<evidence type="ECO:0000313" key="16">
    <source>
        <dbReference type="EMBL" id="WUR11033.1"/>
    </source>
</evidence>
<dbReference type="SUPFAM" id="SSF56935">
    <property type="entry name" value="Porins"/>
    <property type="match status" value="1"/>
</dbReference>
<gene>
    <name evidence="16" type="ORF">E7V67_015025</name>
</gene>
<comment type="subcellular location">
    <subcellularLocation>
        <location evidence="1 11">Cell outer membrane</location>
        <topology evidence="1 11">Multi-pass membrane protein</topology>
    </subcellularLocation>
</comment>
<evidence type="ECO:0000256" key="10">
    <source>
        <dbReference type="ARBA" id="ARBA00023237"/>
    </source>
</evidence>
<accession>A0ABZ1UE16</accession>
<dbReference type="Gene3D" id="2.40.170.20">
    <property type="entry name" value="TonB-dependent receptor, beta-barrel domain"/>
    <property type="match status" value="1"/>
</dbReference>
<keyword evidence="16" id="KW-0675">Receptor</keyword>
<keyword evidence="9 11" id="KW-0472">Membrane</keyword>
<feature type="chain" id="PRO_5046684952" evidence="13">
    <location>
        <begin position="25"/>
        <end position="687"/>
    </location>
</feature>
<keyword evidence="6" id="KW-0408">Iron</keyword>
<keyword evidence="4" id="KW-0410">Iron transport</keyword>
<evidence type="ECO:0000256" key="3">
    <source>
        <dbReference type="ARBA" id="ARBA00022452"/>
    </source>
</evidence>
<evidence type="ECO:0000259" key="14">
    <source>
        <dbReference type="Pfam" id="PF00593"/>
    </source>
</evidence>
<dbReference type="Pfam" id="PF00593">
    <property type="entry name" value="TonB_dep_Rec_b-barrel"/>
    <property type="match status" value="1"/>
</dbReference>
<dbReference type="InterPro" id="IPR036942">
    <property type="entry name" value="Beta-barrel_TonB_sf"/>
</dbReference>
<evidence type="ECO:0000256" key="4">
    <source>
        <dbReference type="ARBA" id="ARBA00022496"/>
    </source>
</evidence>
<dbReference type="PANTHER" id="PTHR32552:SF81">
    <property type="entry name" value="TONB-DEPENDENT OUTER MEMBRANE RECEPTOR"/>
    <property type="match status" value="1"/>
</dbReference>
<evidence type="ECO:0000259" key="15">
    <source>
        <dbReference type="Pfam" id="PF07715"/>
    </source>
</evidence>
<evidence type="ECO:0000256" key="6">
    <source>
        <dbReference type="ARBA" id="ARBA00023004"/>
    </source>
</evidence>
<evidence type="ECO:0000256" key="9">
    <source>
        <dbReference type="ARBA" id="ARBA00023136"/>
    </source>
</evidence>
<feature type="signal peptide" evidence="13">
    <location>
        <begin position="1"/>
        <end position="24"/>
    </location>
</feature>
<dbReference type="PANTHER" id="PTHR32552">
    <property type="entry name" value="FERRICHROME IRON RECEPTOR-RELATED"/>
    <property type="match status" value="1"/>
</dbReference>
<dbReference type="EMBL" id="CP136508">
    <property type="protein sequence ID" value="WUR11033.1"/>
    <property type="molecule type" value="Genomic_DNA"/>
</dbReference>
<keyword evidence="17" id="KW-1185">Reference proteome</keyword>
<evidence type="ECO:0000313" key="17">
    <source>
        <dbReference type="Proteomes" id="UP000321323"/>
    </source>
</evidence>
<evidence type="ECO:0000256" key="1">
    <source>
        <dbReference type="ARBA" id="ARBA00004571"/>
    </source>
</evidence>
<sequence>MQVFTRSVMASACLVLCHAAQAQALVQDDLPVVVVSGEKMGKSLERTVTGASVATARDLEEHGDHSLTDMMARTPGVSTAPNNQTFSIRGVPVAGLGEQGANDLISVYVDGAVQPRQNVTLGTLSTWDMEQVEILRGPQSTVQGRNAMAGAIVLQSRNPTYTPSLRTQVRGGRFDERSAAFAGGGALVDGKLAARVAVERARDEGYIVNETLGKPANPRDSLTARAKLLWQPSPALDALFTVSHTDHRRGNPVVTQEDGAALLYRVRTNADAWDNMRQNSLVANLEYRLAPAWTLHSTSAVTHTRYDAVLDFDQTDTAPVDEVLRDHRHRLASQEFRLAYRADGLTGHLGVYAGNSHEMRDDRLLFDGEPVLGLGGDTRVRNRAVFGEVSWAFRPRWELIGGLRYDRERNRVAARFDSDPETVSPGSYHAMLPKLGVSHELGAGHWLGAQVQRGYRGGGSAFNIAQQASVPFDPEYSTNYELSYRGRPLGRRLQLHANAYWTDWKDQQVSVLTIPGNDNSAQVANAGRARLYGAELSATWIVSPAVRLYANGALNHTRYRSFQAVNQDLSGQAFERAPRRQLTVGGRWRPLPALSLHAELAYQSDAPSQYLTDGEPGSPRFRQVTGVLRGDAATLVNLNAQYEVGPWRWSAYVRNAGDRRYVVSRTTGPVVTAGAPRIAGIALHYEL</sequence>
<keyword evidence="5 11" id="KW-0812">Transmembrane</keyword>
<evidence type="ECO:0000256" key="8">
    <source>
        <dbReference type="ARBA" id="ARBA00023077"/>
    </source>
</evidence>
<keyword evidence="13" id="KW-0732">Signal</keyword>